<dbReference type="PROSITE" id="PS51257">
    <property type="entry name" value="PROKAR_LIPOPROTEIN"/>
    <property type="match status" value="1"/>
</dbReference>
<feature type="compositionally biased region" description="Polar residues" evidence="12">
    <location>
        <begin position="259"/>
        <end position="276"/>
    </location>
</feature>
<feature type="compositionally biased region" description="Basic and acidic residues" evidence="12">
    <location>
        <begin position="208"/>
        <end position="221"/>
    </location>
</feature>
<evidence type="ECO:0000256" key="1">
    <source>
        <dbReference type="ARBA" id="ARBA00000900"/>
    </source>
</evidence>
<evidence type="ECO:0000256" key="5">
    <source>
        <dbReference type="ARBA" id="ARBA00022723"/>
    </source>
</evidence>
<dbReference type="CDD" id="cd16508">
    <property type="entry name" value="RING-HC_HAKAI-like"/>
    <property type="match status" value="1"/>
</dbReference>
<keyword evidence="4" id="KW-0808">Transferase</keyword>
<sequence>MLQIRLNKGSAGDGGGASVKPHPLANTVTVACPDHLAIAGLPVAKSLGAVTSSSAAIRTVGRRSRRNLGERVHFCLRCDFPIAMYGRLVKEPWLGLGEVPCEHAFCLTCARSDASCCLCDERIQKIQSIKMMEGIFICAARNCLKSFLKQSDFESHIREAHADLQSNTKEGGTENDTSASSMHTHKQSLLQKTSIAGAPPLSGFSPSQHHDRDEITRHQQSNDHPFSVVPLHLKPIPFNGLQQCQPGDMQADNNPPPNSWVNQPQSFLGQAGSQNRQVSNQLLSEKQGNAFESSSSNYPPSQPPSQPNYQLPLSSNQAIVPHAAFSYAHHSTEGSQQYYNSPYEIPHTQQVPTGGPAEGSVLLVPSPAPAVMPSFPGNAQRPWGSGQMIGPLNRHFMQAQGVPEQYMNLMDSQGRIQSMQGDGGQISGGWLLNHSQVGQPSQFQGVSAVCGDSKGVSSQQVPLAPLPLPMSQQHNAGKVSGFSSVNQ</sequence>
<dbReference type="EMBL" id="AMZH03007877">
    <property type="protein sequence ID" value="RRT60223.1"/>
    <property type="molecule type" value="Genomic_DNA"/>
</dbReference>
<dbReference type="EC" id="2.3.2.27" evidence="3"/>
<accession>A0A426Z8G9</accession>
<protein>
    <recommendedName>
        <fullName evidence="3">RING-type E3 ubiquitin transferase</fullName>
        <ecNumber evidence="3">2.3.2.27</ecNumber>
    </recommendedName>
</protein>
<dbReference type="PANTHER" id="PTHR13480:SF0">
    <property type="entry name" value="E3 UBIQUITIN-PROTEIN LIGASE HAKAI"/>
    <property type="match status" value="1"/>
</dbReference>
<feature type="region of interest" description="Disordered" evidence="12">
    <location>
        <begin position="458"/>
        <end position="487"/>
    </location>
</feature>
<keyword evidence="9" id="KW-0539">Nucleus</keyword>
<reference evidence="14 15" key="1">
    <citation type="journal article" date="2014" name="Agronomy (Basel)">
        <title>A Draft Genome Sequence for Ensete ventricosum, the Drought-Tolerant Tree Against Hunger.</title>
        <authorList>
            <person name="Harrison J."/>
            <person name="Moore K.A."/>
            <person name="Paszkiewicz K."/>
            <person name="Jones T."/>
            <person name="Grant M."/>
            <person name="Ambacheew D."/>
            <person name="Muzemil S."/>
            <person name="Studholme D.J."/>
        </authorList>
    </citation>
    <scope>NUCLEOTIDE SEQUENCE [LARGE SCALE GENOMIC DNA]</scope>
</reference>
<comment type="catalytic activity">
    <reaction evidence="1">
        <text>S-ubiquitinyl-[E2 ubiquitin-conjugating enzyme]-L-cysteine + [acceptor protein]-L-lysine = [E2 ubiquitin-conjugating enzyme]-L-cysteine + N(6)-ubiquitinyl-[acceptor protein]-L-lysine.</text>
        <dbReference type="EC" id="2.3.2.27"/>
    </reaction>
</comment>
<dbReference type="GO" id="GO:0016567">
    <property type="term" value="P:protein ubiquitination"/>
    <property type="evidence" value="ECO:0007669"/>
    <property type="project" value="InterPro"/>
</dbReference>
<evidence type="ECO:0000256" key="2">
    <source>
        <dbReference type="ARBA" id="ARBA00004123"/>
    </source>
</evidence>
<keyword evidence="8" id="KW-0862">Zinc</keyword>
<dbReference type="PROSITE" id="PS50157">
    <property type="entry name" value="ZINC_FINGER_C2H2_2"/>
    <property type="match status" value="1"/>
</dbReference>
<dbReference type="PROSITE" id="PS00518">
    <property type="entry name" value="ZF_RING_1"/>
    <property type="match status" value="1"/>
</dbReference>
<comment type="subcellular location">
    <subcellularLocation>
        <location evidence="2">Nucleus</location>
    </subcellularLocation>
</comment>
<proteinExistence type="inferred from homology"/>
<dbReference type="Proteomes" id="UP000287651">
    <property type="component" value="Unassembled WGS sequence"/>
</dbReference>
<evidence type="ECO:0000256" key="8">
    <source>
        <dbReference type="ARBA" id="ARBA00022833"/>
    </source>
</evidence>
<dbReference type="InterPro" id="IPR040383">
    <property type="entry name" value="HAKAI/CBLL2"/>
</dbReference>
<comment type="caution">
    <text evidence="14">The sequence shown here is derived from an EMBL/GenBank/DDBJ whole genome shotgun (WGS) entry which is preliminary data.</text>
</comment>
<evidence type="ECO:0000256" key="7">
    <source>
        <dbReference type="ARBA" id="ARBA00022786"/>
    </source>
</evidence>
<evidence type="ECO:0000256" key="6">
    <source>
        <dbReference type="ARBA" id="ARBA00022771"/>
    </source>
</evidence>
<dbReference type="PANTHER" id="PTHR13480">
    <property type="entry name" value="E3 UBIQUITIN-PROTEIN LIGASE HAKAI-RELATED"/>
    <property type="match status" value="1"/>
</dbReference>
<evidence type="ECO:0000259" key="13">
    <source>
        <dbReference type="PROSITE" id="PS50157"/>
    </source>
</evidence>
<dbReference type="Gene3D" id="3.30.40.10">
    <property type="entry name" value="Zinc/RING finger domain, C3HC4 (zinc finger)"/>
    <property type="match status" value="1"/>
</dbReference>
<dbReference type="PROSITE" id="PS00028">
    <property type="entry name" value="ZINC_FINGER_C2H2_1"/>
    <property type="match status" value="1"/>
</dbReference>
<evidence type="ECO:0000256" key="3">
    <source>
        <dbReference type="ARBA" id="ARBA00012483"/>
    </source>
</evidence>
<dbReference type="GO" id="GO:0008270">
    <property type="term" value="F:zinc ion binding"/>
    <property type="evidence" value="ECO:0007669"/>
    <property type="project" value="UniProtKB-KW"/>
</dbReference>
<evidence type="ECO:0000256" key="4">
    <source>
        <dbReference type="ARBA" id="ARBA00022679"/>
    </source>
</evidence>
<dbReference type="InterPro" id="IPR017907">
    <property type="entry name" value="Znf_RING_CS"/>
</dbReference>
<evidence type="ECO:0000256" key="10">
    <source>
        <dbReference type="ARBA" id="ARBA00038499"/>
    </source>
</evidence>
<evidence type="ECO:0000313" key="14">
    <source>
        <dbReference type="EMBL" id="RRT60223.1"/>
    </source>
</evidence>
<feature type="domain" description="C2H2-type" evidence="13">
    <location>
        <begin position="136"/>
        <end position="166"/>
    </location>
</feature>
<dbReference type="AlphaFoldDB" id="A0A426Z8G9"/>
<dbReference type="InterPro" id="IPR040380">
    <property type="entry name" value="HAKAI-like_RING-HC"/>
</dbReference>
<keyword evidence="5" id="KW-0479">Metal-binding</keyword>
<organism evidence="14 15">
    <name type="scientific">Ensete ventricosum</name>
    <name type="common">Abyssinian banana</name>
    <name type="synonym">Musa ensete</name>
    <dbReference type="NCBI Taxonomy" id="4639"/>
    <lineage>
        <taxon>Eukaryota</taxon>
        <taxon>Viridiplantae</taxon>
        <taxon>Streptophyta</taxon>
        <taxon>Embryophyta</taxon>
        <taxon>Tracheophyta</taxon>
        <taxon>Spermatophyta</taxon>
        <taxon>Magnoliopsida</taxon>
        <taxon>Liliopsida</taxon>
        <taxon>Zingiberales</taxon>
        <taxon>Musaceae</taxon>
        <taxon>Ensete</taxon>
    </lineage>
</organism>
<evidence type="ECO:0000256" key="9">
    <source>
        <dbReference type="ARBA" id="ARBA00023242"/>
    </source>
</evidence>
<evidence type="ECO:0000256" key="12">
    <source>
        <dbReference type="SAM" id="MobiDB-lite"/>
    </source>
</evidence>
<evidence type="ECO:0000256" key="11">
    <source>
        <dbReference type="PROSITE-ProRule" id="PRU00042"/>
    </source>
</evidence>
<keyword evidence="6 11" id="KW-0863">Zinc-finger</keyword>
<dbReference type="InterPro" id="IPR013087">
    <property type="entry name" value="Znf_C2H2_type"/>
</dbReference>
<feature type="compositionally biased region" description="Polar residues" evidence="12">
    <location>
        <begin position="470"/>
        <end position="487"/>
    </location>
</feature>
<dbReference type="GO" id="GO:0005634">
    <property type="term" value="C:nucleus"/>
    <property type="evidence" value="ECO:0007669"/>
    <property type="project" value="UniProtKB-SubCell"/>
</dbReference>
<gene>
    <name evidence="14" type="ORF">B296_00034372</name>
</gene>
<feature type="compositionally biased region" description="Polar residues" evidence="12">
    <location>
        <begin position="164"/>
        <end position="194"/>
    </location>
</feature>
<dbReference type="GO" id="GO:0061630">
    <property type="term" value="F:ubiquitin protein ligase activity"/>
    <property type="evidence" value="ECO:0007669"/>
    <property type="project" value="UniProtKB-EC"/>
</dbReference>
<dbReference type="InterPro" id="IPR013083">
    <property type="entry name" value="Znf_RING/FYVE/PHD"/>
</dbReference>
<dbReference type="GO" id="GO:0030155">
    <property type="term" value="P:regulation of cell adhesion"/>
    <property type="evidence" value="ECO:0007669"/>
    <property type="project" value="TreeGrafter"/>
</dbReference>
<evidence type="ECO:0000313" key="15">
    <source>
        <dbReference type="Proteomes" id="UP000287651"/>
    </source>
</evidence>
<keyword evidence="7" id="KW-0833">Ubl conjugation pathway</keyword>
<comment type="similarity">
    <text evidence="10">Belongs to the Hakai family.</text>
</comment>
<feature type="region of interest" description="Disordered" evidence="12">
    <location>
        <begin position="163"/>
        <end position="276"/>
    </location>
</feature>
<feature type="region of interest" description="Disordered" evidence="12">
    <location>
        <begin position="288"/>
        <end position="312"/>
    </location>
</feature>
<name>A0A426Z8G9_ENSVE</name>